<dbReference type="InterPro" id="IPR001602">
    <property type="entry name" value="UPF0047_YjbQ-like"/>
</dbReference>
<sequence>MNALAPPCLKYAHEQAWHNGHNHFQAALLGPSVSISVRDGNLTLATWQQVAVINHNNGPRKRAVLLTLVGRS</sequence>
<dbReference type="PANTHER" id="PTHR30615:SF8">
    <property type="entry name" value="UPF0047 PROTEIN C4A8.02C"/>
    <property type="match status" value="1"/>
</dbReference>
<protein>
    <submittedName>
        <fullName evidence="3">Uncharacterized protein</fullName>
    </submittedName>
</protein>
<name>A0A328FCV4_9BACT</name>
<reference evidence="3 4" key="1">
    <citation type="submission" date="2018-06" db="EMBL/GenBank/DDBJ databases">
        <title>Complete Genome Sequence of Desulfobacter hydrogenophilus (DSM3380).</title>
        <authorList>
            <person name="Marietou A."/>
            <person name="Schreiber L."/>
            <person name="Marshall I."/>
            <person name="Jorgensen B."/>
        </authorList>
    </citation>
    <scope>NUCLEOTIDE SEQUENCE [LARGE SCALE GENOMIC DNA]</scope>
    <source>
        <strain evidence="3 4">DSM 3380</strain>
    </source>
</reference>
<dbReference type="PANTHER" id="PTHR30615">
    <property type="entry name" value="UNCHARACTERIZED PROTEIN YJBQ-RELATED"/>
    <property type="match status" value="1"/>
</dbReference>
<gene>
    <name evidence="3" type="ORF">DO021_16675</name>
    <name evidence="2" type="ORF">EYB58_18310</name>
</gene>
<dbReference type="OrthoDB" id="9801725at2"/>
<evidence type="ECO:0000313" key="5">
    <source>
        <dbReference type="Proteomes" id="UP000293902"/>
    </source>
</evidence>
<comment type="similarity">
    <text evidence="1">Belongs to the UPF0047 family.</text>
</comment>
<evidence type="ECO:0000313" key="4">
    <source>
        <dbReference type="Proteomes" id="UP000248798"/>
    </source>
</evidence>
<dbReference type="Pfam" id="PF01894">
    <property type="entry name" value="YjbQ"/>
    <property type="match status" value="1"/>
</dbReference>
<dbReference type="SUPFAM" id="SSF111038">
    <property type="entry name" value="YjbQ-like"/>
    <property type="match status" value="1"/>
</dbReference>
<dbReference type="EMBL" id="CP036313">
    <property type="protein sequence ID" value="QBH15642.1"/>
    <property type="molecule type" value="Genomic_DNA"/>
</dbReference>
<dbReference type="AlphaFoldDB" id="A0A328FCV4"/>
<dbReference type="RefSeq" id="WP_111958730.1">
    <property type="nucleotide sequence ID" value="NZ_CP036313.1"/>
</dbReference>
<evidence type="ECO:0000313" key="3">
    <source>
        <dbReference type="EMBL" id="RAM00895.1"/>
    </source>
</evidence>
<dbReference type="EMBL" id="QLNI01000036">
    <property type="protein sequence ID" value="RAM00895.1"/>
    <property type="molecule type" value="Genomic_DNA"/>
</dbReference>
<evidence type="ECO:0000313" key="2">
    <source>
        <dbReference type="EMBL" id="QBH15642.1"/>
    </source>
</evidence>
<proteinExistence type="inferred from homology"/>
<reference evidence="2 5" key="2">
    <citation type="submission" date="2019-02" db="EMBL/GenBank/DDBJ databases">
        <title>Complete genome sequence of Desulfobacter hydrogenophilus AcRS1.</title>
        <authorList>
            <person name="Marietou A."/>
            <person name="Lund M.B."/>
            <person name="Marshall I.P.G."/>
            <person name="Schreiber L."/>
            <person name="Jorgensen B."/>
        </authorList>
    </citation>
    <scope>NUCLEOTIDE SEQUENCE [LARGE SCALE GENOMIC DNA]</scope>
    <source>
        <strain evidence="2 5">AcRS1</strain>
    </source>
</reference>
<dbReference type="Proteomes" id="UP000248798">
    <property type="component" value="Unassembled WGS sequence"/>
</dbReference>
<dbReference type="InterPro" id="IPR035917">
    <property type="entry name" value="YjbQ-like_sf"/>
</dbReference>
<evidence type="ECO:0000256" key="1">
    <source>
        <dbReference type="ARBA" id="ARBA00005534"/>
    </source>
</evidence>
<keyword evidence="5" id="KW-1185">Reference proteome</keyword>
<dbReference type="Proteomes" id="UP000293902">
    <property type="component" value="Chromosome"/>
</dbReference>
<accession>A0A328FCV4</accession>
<organism evidence="3 4">
    <name type="scientific">Desulfobacter hydrogenophilus</name>
    <dbReference type="NCBI Taxonomy" id="2291"/>
    <lineage>
        <taxon>Bacteria</taxon>
        <taxon>Pseudomonadati</taxon>
        <taxon>Thermodesulfobacteriota</taxon>
        <taxon>Desulfobacteria</taxon>
        <taxon>Desulfobacterales</taxon>
        <taxon>Desulfobacteraceae</taxon>
        <taxon>Desulfobacter</taxon>
    </lineage>
</organism>
<dbReference type="Gene3D" id="2.60.120.460">
    <property type="entry name" value="YjbQ-like"/>
    <property type="match status" value="1"/>
</dbReference>